<dbReference type="GO" id="GO:0005525">
    <property type="term" value="F:GTP binding"/>
    <property type="evidence" value="ECO:0007669"/>
    <property type="project" value="InterPro"/>
</dbReference>
<dbReference type="InterPro" id="IPR001806">
    <property type="entry name" value="Small_GTPase"/>
</dbReference>
<gene>
    <name evidence="4" type="primary">LOC105368326</name>
</gene>
<dbReference type="RefSeq" id="XP_011505628.1">
    <property type="nucleotide sequence ID" value="XM_011507326.1"/>
</dbReference>
<dbReference type="GO" id="GO:0003924">
    <property type="term" value="F:GTPase activity"/>
    <property type="evidence" value="ECO:0007669"/>
    <property type="project" value="InterPro"/>
</dbReference>
<name>A0AAJ7E2P5_9HYME</name>
<protein>
    <submittedName>
        <fullName evidence="4">LOW QUALITY PROTEIN: ras-related protein Rab-24-like</fullName>
    </submittedName>
</protein>
<dbReference type="PROSITE" id="PS51419">
    <property type="entry name" value="RAB"/>
    <property type="match status" value="1"/>
</dbReference>
<comment type="similarity">
    <text evidence="1">Belongs to the small GTPase superfamily. Rab family.</text>
</comment>
<keyword evidence="2" id="KW-0547">Nucleotide-binding</keyword>
<dbReference type="Proteomes" id="UP000695007">
    <property type="component" value="Unplaced"/>
</dbReference>
<dbReference type="PANTHER" id="PTHR47978">
    <property type="match status" value="1"/>
</dbReference>
<dbReference type="AlphaFoldDB" id="A0AAJ7E2P5"/>
<sequence>MTNPQDQQRNVKVVLLGHQNVGKTSLMNLYVTRHSSQIIVVKVVLIRDHIINFHIWDTAGLERYDSMTTTYYRNAAAAIVCFDLTEPETLEKAKEWVNRVRNSEENCMIYLCGTKRDILQNDNRILMIAGTYAEEANTK</sequence>
<evidence type="ECO:0000256" key="1">
    <source>
        <dbReference type="ARBA" id="ARBA00006270"/>
    </source>
</evidence>
<feature type="non-terminal residue" evidence="4">
    <location>
        <position position="139"/>
    </location>
</feature>
<dbReference type="Pfam" id="PF00071">
    <property type="entry name" value="Ras"/>
    <property type="match status" value="1"/>
</dbReference>
<dbReference type="SMART" id="SM00175">
    <property type="entry name" value="RAB"/>
    <property type="match status" value="1"/>
</dbReference>
<evidence type="ECO:0000256" key="2">
    <source>
        <dbReference type="ARBA" id="ARBA00022741"/>
    </source>
</evidence>
<dbReference type="SUPFAM" id="SSF52540">
    <property type="entry name" value="P-loop containing nucleoside triphosphate hydrolases"/>
    <property type="match status" value="1"/>
</dbReference>
<accession>A0AAJ7E2P5</accession>
<dbReference type="KEGG" id="csol:105368326"/>
<dbReference type="SMART" id="SM00173">
    <property type="entry name" value="RAS"/>
    <property type="match status" value="1"/>
</dbReference>
<dbReference type="NCBIfam" id="TIGR00231">
    <property type="entry name" value="small_GTP"/>
    <property type="match status" value="1"/>
</dbReference>
<dbReference type="InterPro" id="IPR027417">
    <property type="entry name" value="P-loop_NTPase"/>
</dbReference>
<dbReference type="GeneID" id="105368326"/>
<dbReference type="PRINTS" id="PR00449">
    <property type="entry name" value="RASTRNSFRMNG"/>
</dbReference>
<organism evidence="3 4">
    <name type="scientific">Ceratosolen solmsi marchali</name>
    <dbReference type="NCBI Taxonomy" id="326594"/>
    <lineage>
        <taxon>Eukaryota</taxon>
        <taxon>Metazoa</taxon>
        <taxon>Ecdysozoa</taxon>
        <taxon>Arthropoda</taxon>
        <taxon>Hexapoda</taxon>
        <taxon>Insecta</taxon>
        <taxon>Pterygota</taxon>
        <taxon>Neoptera</taxon>
        <taxon>Endopterygota</taxon>
        <taxon>Hymenoptera</taxon>
        <taxon>Apocrita</taxon>
        <taxon>Proctotrupomorpha</taxon>
        <taxon>Chalcidoidea</taxon>
        <taxon>Agaonidae</taxon>
        <taxon>Agaoninae</taxon>
        <taxon>Ceratosolen</taxon>
    </lineage>
</organism>
<evidence type="ECO:0000313" key="4">
    <source>
        <dbReference type="RefSeq" id="XP_011505628.1"/>
    </source>
</evidence>
<dbReference type="InterPro" id="IPR005225">
    <property type="entry name" value="Small_GTP-bd"/>
</dbReference>
<dbReference type="Gene3D" id="3.40.50.300">
    <property type="entry name" value="P-loop containing nucleotide triphosphate hydrolases"/>
    <property type="match status" value="1"/>
</dbReference>
<proteinExistence type="inferred from homology"/>
<evidence type="ECO:0000313" key="3">
    <source>
        <dbReference type="Proteomes" id="UP000695007"/>
    </source>
</evidence>
<keyword evidence="3" id="KW-1185">Reference proteome</keyword>
<reference evidence="4" key="1">
    <citation type="submission" date="2025-08" db="UniProtKB">
        <authorList>
            <consortium name="RefSeq"/>
        </authorList>
    </citation>
    <scope>IDENTIFICATION</scope>
</reference>
<dbReference type="SMART" id="SM00174">
    <property type="entry name" value="RHO"/>
    <property type="match status" value="1"/>
</dbReference>